<dbReference type="EMBL" id="REGN01012807">
    <property type="protein sequence ID" value="RMZ94781.1"/>
    <property type="molecule type" value="Genomic_DNA"/>
</dbReference>
<gene>
    <name evidence="1" type="ORF">BpHYR1_045932</name>
</gene>
<dbReference type="OrthoDB" id="10496775at2759"/>
<dbReference type="AlphaFoldDB" id="A0A3M7P6N1"/>
<keyword evidence="2" id="KW-1185">Reference proteome</keyword>
<reference evidence="1 2" key="1">
    <citation type="journal article" date="2018" name="Sci. Rep.">
        <title>Genomic signatures of local adaptation to the degree of environmental predictability in rotifers.</title>
        <authorList>
            <person name="Franch-Gras L."/>
            <person name="Hahn C."/>
            <person name="Garcia-Roger E.M."/>
            <person name="Carmona M.J."/>
            <person name="Serra M."/>
            <person name="Gomez A."/>
        </authorList>
    </citation>
    <scope>NUCLEOTIDE SEQUENCE [LARGE SCALE GENOMIC DNA]</scope>
    <source>
        <strain evidence="1">HYR1</strain>
    </source>
</reference>
<name>A0A3M7P6N1_BRAPC</name>
<proteinExistence type="predicted"/>
<evidence type="ECO:0000313" key="2">
    <source>
        <dbReference type="Proteomes" id="UP000276133"/>
    </source>
</evidence>
<accession>A0A3M7P6N1</accession>
<protein>
    <submittedName>
        <fullName evidence="1">Uncharacterized protein</fullName>
    </submittedName>
</protein>
<feature type="non-terminal residue" evidence="1">
    <location>
        <position position="109"/>
    </location>
</feature>
<sequence>MNALPNIFTKNLIPKTTNSKPHYHQPVYLIKMGKSANSKKSDKTKNLSFQNLNQCIYLDANHLNCYFNSNNNVNHVNENYYNQILPFNSGCDSVESDEEEGIYLDFNYF</sequence>
<comment type="caution">
    <text evidence="1">The sequence shown here is derived from an EMBL/GenBank/DDBJ whole genome shotgun (WGS) entry which is preliminary data.</text>
</comment>
<dbReference type="Proteomes" id="UP000276133">
    <property type="component" value="Unassembled WGS sequence"/>
</dbReference>
<organism evidence="1 2">
    <name type="scientific">Brachionus plicatilis</name>
    <name type="common">Marine rotifer</name>
    <name type="synonym">Brachionus muelleri</name>
    <dbReference type="NCBI Taxonomy" id="10195"/>
    <lineage>
        <taxon>Eukaryota</taxon>
        <taxon>Metazoa</taxon>
        <taxon>Spiralia</taxon>
        <taxon>Gnathifera</taxon>
        <taxon>Rotifera</taxon>
        <taxon>Eurotatoria</taxon>
        <taxon>Monogononta</taxon>
        <taxon>Pseudotrocha</taxon>
        <taxon>Ploima</taxon>
        <taxon>Brachionidae</taxon>
        <taxon>Brachionus</taxon>
    </lineage>
</organism>
<evidence type="ECO:0000313" key="1">
    <source>
        <dbReference type="EMBL" id="RMZ94781.1"/>
    </source>
</evidence>